<name>A0AAV8DJM2_9POAL</name>
<dbReference type="InterPro" id="IPR001765">
    <property type="entry name" value="Carbonic_anhydrase"/>
</dbReference>
<dbReference type="InterPro" id="IPR036874">
    <property type="entry name" value="Carbonic_anhydrase_sf"/>
</dbReference>
<proteinExistence type="inferred from homology"/>
<feature type="binding site" evidence="7">
    <location>
        <position position="223"/>
    </location>
    <ligand>
        <name>Zn(2+)</name>
        <dbReference type="ChEBI" id="CHEBI:29105"/>
    </ligand>
</feature>
<comment type="caution">
    <text evidence="10">The sequence shown here is derived from an EMBL/GenBank/DDBJ whole genome shotgun (WGS) entry which is preliminary data.</text>
</comment>
<dbReference type="PROSITE" id="PS00705">
    <property type="entry name" value="PROK_CO2_ANHYDRASE_2"/>
    <property type="match status" value="1"/>
</dbReference>
<keyword evidence="7" id="KW-0479">Metal-binding</keyword>
<feature type="compositionally biased region" description="Basic residues" evidence="9">
    <location>
        <begin position="93"/>
        <end position="106"/>
    </location>
</feature>
<evidence type="ECO:0000256" key="2">
    <source>
        <dbReference type="ARBA" id="ARBA00006217"/>
    </source>
</evidence>
<dbReference type="EC" id="4.2.1.1" evidence="3 8"/>
<evidence type="ECO:0000256" key="4">
    <source>
        <dbReference type="ARBA" id="ARBA00022833"/>
    </source>
</evidence>
<evidence type="ECO:0000256" key="5">
    <source>
        <dbReference type="ARBA" id="ARBA00023239"/>
    </source>
</evidence>
<feature type="binding site" evidence="7">
    <location>
        <position position="220"/>
    </location>
    <ligand>
        <name>Zn(2+)</name>
        <dbReference type="ChEBI" id="CHEBI:29105"/>
    </ligand>
</feature>
<feature type="compositionally biased region" description="Polar residues" evidence="9">
    <location>
        <begin position="73"/>
        <end position="87"/>
    </location>
</feature>
<dbReference type="EMBL" id="JAMFTS010000004">
    <property type="protein sequence ID" value="KAJ4768697.1"/>
    <property type="molecule type" value="Genomic_DNA"/>
</dbReference>
<evidence type="ECO:0000256" key="9">
    <source>
        <dbReference type="SAM" id="MobiDB-lite"/>
    </source>
</evidence>
<evidence type="ECO:0000256" key="6">
    <source>
        <dbReference type="ARBA" id="ARBA00048348"/>
    </source>
</evidence>
<dbReference type="SUPFAM" id="SSF53056">
    <property type="entry name" value="beta-carbonic anhydrase, cab"/>
    <property type="match status" value="1"/>
</dbReference>
<accession>A0AAV8DJM2</accession>
<dbReference type="AlphaFoldDB" id="A0AAV8DJM2"/>
<dbReference type="GO" id="GO:0015976">
    <property type="term" value="P:carbon utilization"/>
    <property type="evidence" value="ECO:0007669"/>
    <property type="project" value="InterPro"/>
</dbReference>
<evidence type="ECO:0000313" key="11">
    <source>
        <dbReference type="Proteomes" id="UP001140206"/>
    </source>
</evidence>
<evidence type="ECO:0000313" key="10">
    <source>
        <dbReference type="EMBL" id="KAJ4768697.1"/>
    </source>
</evidence>
<dbReference type="InterPro" id="IPR015892">
    <property type="entry name" value="Carbonic_anhydrase_CS"/>
</dbReference>
<comment type="cofactor">
    <cofactor evidence="7">
        <name>Zn(2+)</name>
        <dbReference type="ChEBI" id="CHEBI:29105"/>
    </cofactor>
    <text evidence="7">Binds 1 zinc ion per subunit.</text>
</comment>
<dbReference type="Proteomes" id="UP001140206">
    <property type="component" value="Chromosome 4"/>
</dbReference>
<dbReference type="FunFam" id="3.40.1050.10:FF:000003">
    <property type="entry name" value="Carbonic anhydrase"/>
    <property type="match status" value="1"/>
</dbReference>
<organism evidence="10 11">
    <name type="scientific">Rhynchospora pubera</name>
    <dbReference type="NCBI Taxonomy" id="906938"/>
    <lineage>
        <taxon>Eukaryota</taxon>
        <taxon>Viridiplantae</taxon>
        <taxon>Streptophyta</taxon>
        <taxon>Embryophyta</taxon>
        <taxon>Tracheophyta</taxon>
        <taxon>Spermatophyta</taxon>
        <taxon>Magnoliopsida</taxon>
        <taxon>Liliopsida</taxon>
        <taxon>Poales</taxon>
        <taxon>Cyperaceae</taxon>
        <taxon>Cyperoideae</taxon>
        <taxon>Rhynchosporeae</taxon>
        <taxon>Rhynchospora</taxon>
    </lineage>
</organism>
<sequence length="319" mass="35665">MAMASRRIAVSEVAGQEIIQEIEEFEGKAISSEQIGFNPTEPKLPDLTGLATVKYPPPEPLSPSIHHQLSVGSINLHSPTSGTGTKSTENKRNNLKKKKKEQKKQKSQNLSMTIDKDVNALEQLKYGFDHFKKEIYEKDVERFEELALEQKPKFMVIACADSRVCPSTVFSFQPGEAFTFRNIASLVPPYCEKKRNSGVGAALEYAVKIIKVENIVVVGHSRCGGIRGLMSIPEDSHNCDDFIEDWVKIGWSAREVVKKEHGTLPIPDQCSYCEKAAVNLSLDNLMTYPFVKEALETNSIKLIGGHYDFVNCDITVWEI</sequence>
<dbReference type="GO" id="GO:0004089">
    <property type="term" value="F:carbonate dehydratase activity"/>
    <property type="evidence" value="ECO:0007669"/>
    <property type="project" value="UniProtKB-UniRule"/>
</dbReference>
<dbReference type="SMART" id="SM00947">
    <property type="entry name" value="Pro_CA"/>
    <property type="match status" value="1"/>
</dbReference>
<dbReference type="GO" id="GO:0008270">
    <property type="term" value="F:zinc ion binding"/>
    <property type="evidence" value="ECO:0007669"/>
    <property type="project" value="UniProtKB-UniRule"/>
</dbReference>
<reference evidence="10" key="1">
    <citation type="submission" date="2022-08" db="EMBL/GenBank/DDBJ databases">
        <authorList>
            <person name="Marques A."/>
        </authorList>
    </citation>
    <scope>NUCLEOTIDE SEQUENCE</scope>
    <source>
        <strain evidence="10">RhyPub2mFocal</strain>
        <tissue evidence="10">Leaves</tissue>
    </source>
</reference>
<evidence type="ECO:0000256" key="7">
    <source>
        <dbReference type="PIRSR" id="PIRSR601765-1"/>
    </source>
</evidence>
<comment type="catalytic activity">
    <reaction evidence="6 8">
        <text>hydrogencarbonate + H(+) = CO2 + H2O</text>
        <dbReference type="Rhea" id="RHEA:10748"/>
        <dbReference type="ChEBI" id="CHEBI:15377"/>
        <dbReference type="ChEBI" id="CHEBI:15378"/>
        <dbReference type="ChEBI" id="CHEBI:16526"/>
        <dbReference type="ChEBI" id="CHEBI:17544"/>
        <dbReference type="EC" id="4.2.1.1"/>
    </reaction>
</comment>
<feature type="region of interest" description="Disordered" evidence="9">
    <location>
        <begin position="73"/>
        <end position="111"/>
    </location>
</feature>
<evidence type="ECO:0000256" key="1">
    <source>
        <dbReference type="ARBA" id="ARBA00002904"/>
    </source>
</evidence>
<comment type="function">
    <text evidence="1 8">Reversible hydration of carbon dioxide.</text>
</comment>
<comment type="similarity">
    <text evidence="2 8">Belongs to the beta-class carbonic anhydrase family.</text>
</comment>
<protein>
    <recommendedName>
        <fullName evidence="3 8">Carbonic anhydrase</fullName>
        <ecNumber evidence="3 8">4.2.1.1</ecNumber>
    </recommendedName>
    <alternativeName>
        <fullName evidence="8">Carbonate dehydratase</fullName>
    </alternativeName>
</protein>
<keyword evidence="4 7" id="KW-0862">Zinc</keyword>
<dbReference type="PROSITE" id="PS00704">
    <property type="entry name" value="PROK_CO2_ANHYDRASE_1"/>
    <property type="match status" value="1"/>
</dbReference>
<dbReference type="Pfam" id="PF00484">
    <property type="entry name" value="Pro_CA"/>
    <property type="match status" value="1"/>
</dbReference>
<evidence type="ECO:0000256" key="8">
    <source>
        <dbReference type="RuleBase" id="RU003956"/>
    </source>
</evidence>
<dbReference type="PANTHER" id="PTHR11002">
    <property type="entry name" value="CARBONIC ANHYDRASE"/>
    <property type="match status" value="1"/>
</dbReference>
<feature type="binding site" evidence="7">
    <location>
        <position position="159"/>
    </location>
    <ligand>
        <name>Zn(2+)</name>
        <dbReference type="ChEBI" id="CHEBI:29105"/>
    </ligand>
</feature>
<evidence type="ECO:0000256" key="3">
    <source>
        <dbReference type="ARBA" id="ARBA00012925"/>
    </source>
</evidence>
<dbReference type="PANTHER" id="PTHR11002:SF56">
    <property type="entry name" value="BETA CARBONIC ANHYDRASE 2, CHLOROPLASTIC"/>
    <property type="match status" value="1"/>
</dbReference>
<dbReference type="Gene3D" id="3.40.1050.10">
    <property type="entry name" value="Carbonic anhydrase"/>
    <property type="match status" value="1"/>
</dbReference>
<dbReference type="CDD" id="cd00884">
    <property type="entry name" value="beta_CA_cladeB"/>
    <property type="match status" value="1"/>
</dbReference>
<feature type="binding site" evidence="7">
    <location>
        <position position="161"/>
    </location>
    <ligand>
        <name>Zn(2+)</name>
        <dbReference type="ChEBI" id="CHEBI:29105"/>
    </ligand>
</feature>
<gene>
    <name evidence="10" type="ORF">LUZ62_079072</name>
</gene>
<keyword evidence="5 8" id="KW-0456">Lyase</keyword>
<dbReference type="InterPro" id="IPR045066">
    <property type="entry name" value="Beta_CA_cladeB"/>
</dbReference>
<keyword evidence="11" id="KW-1185">Reference proteome</keyword>